<organism evidence="1 2">
    <name type="scientific">Smallanthus sonchifolius</name>
    <dbReference type="NCBI Taxonomy" id="185202"/>
    <lineage>
        <taxon>Eukaryota</taxon>
        <taxon>Viridiplantae</taxon>
        <taxon>Streptophyta</taxon>
        <taxon>Embryophyta</taxon>
        <taxon>Tracheophyta</taxon>
        <taxon>Spermatophyta</taxon>
        <taxon>Magnoliopsida</taxon>
        <taxon>eudicotyledons</taxon>
        <taxon>Gunneridae</taxon>
        <taxon>Pentapetalae</taxon>
        <taxon>asterids</taxon>
        <taxon>campanulids</taxon>
        <taxon>Asterales</taxon>
        <taxon>Asteraceae</taxon>
        <taxon>Asteroideae</taxon>
        <taxon>Heliantheae alliance</taxon>
        <taxon>Millerieae</taxon>
        <taxon>Smallanthus</taxon>
    </lineage>
</organism>
<evidence type="ECO:0000313" key="2">
    <source>
        <dbReference type="Proteomes" id="UP001056120"/>
    </source>
</evidence>
<accession>A0ACB9JRM5</accession>
<reference evidence="1 2" key="2">
    <citation type="journal article" date="2022" name="Mol. Ecol. Resour.">
        <title>The genomes of chicory, endive, great burdock and yacon provide insights into Asteraceae paleo-polyploidization history and plant inulin production.</title>
        <authorList>
            <person name="Fan W."/>
            <person name="Wang S."/>
            <person name="Wang H."/>
            <person name="Wang A."/>
            <person name="Jiang F."/>
            <person name="Liu H."/>
            <person name="Zhao H."/>
            <person name="Xu D."/>
            <person name="Zhang Y."/>
        </authorList>
    </citation>
    <scope>NUCLEOTIDE SEQUENCE [LARGE SCALE GENOMIC DNA]</scope>
    <source>
        <strain evidence="2">cv. Yunnan</strain>
        <tissue evidence="1">Leaves</tissue>
    </source>
</reference>
<name>A0ACB9JRM5_9ASTR</name>
<gene>
    <name evidence="1" type="ORF">L1987_10220</name>
</gene>
<protein>
    <submittedName>
        <fullName evidence="1">Uncharacterized protein</fullName>
    </submittedName>
</protein>
<evidence type="ECO:0000313" key="1">
    <source>
        <dbReference type="EMBL" id="KAI3822625.1"/>
    </source>
</evidence>
<sequence length="115" mass="13143">MMKMRLISLQHDDDDDDDDGTQLKEMKNGSKFLKCNPDVDEKFGTTGKWIMGSREHESLHLPWVANDESLMLKNPRETKESPTNEEETRKFYEEEDASAGDSGASQEEFDSPKKG</sequence>
<dbReference type="EMBL" id="CM042020">
    <property type="protein sequence ID" value="KAI3822625.1"/>
    <property type="molecule type" value="Genomic_DNA"/>
</dbReference>
<dbReference type="Proteomes" id="UP001056120">
    <property type="component" value="Linkage Group LG03"/>
</dbReference>
<reference evidence="2" key="1">
    <citation type="journal article" date="2022" name="Mol. Ecol. Resour.">
        <title>The genomes of chicory, endive, great burdock and yacon provide insights into Asteraceae palaeo-polyploidization history and plant inulin production.</title>
        <authorList>
            <person name="Fan W."/>
            <person name="Wang S."/>
            <person name="Wang H."/>
            <person name="Wang A."/>
            <person name="Jiang F."/>
            <person name="Liu H."/>
            <person name="Zhao H."/>
            <person name="Xu D."/>
            <person name="Zhang Y."/>
        </authorList>
    </citation>
    <scope>NUCLEOTIDE SEQUENCE [LARGE SCALE GENOMIC DNA]</scope>
    <source>
        <strain evidence="2">cv. Yunnan</strain>
    </source>
</reference>
<keyword evidence="2" id="KW-1185">Reference proteome</keyword>
<comment type="caution">
    <text evidence="1">The sequence shown here is derived from an EMBL/GenBank/DDBJ whole genome shotgun (WGS) entry which is preliminary data.</text>
</comment>
<proteinExistence type="predicted"/>